<evidence type="ECO:0000256" key="2">
    <source>
        <dbReference type="ARBA" id="ARBA00023315"/>
    </source>
</evidence>
<dbReference type="Pfam" id="PF13508">
    <property type="entry name" value="Acetyltransf_7"/>
    <property type="match status" value="1"/>
</dbReference>
<name>A0A437JBD2_9SPHN</name>
<dbReference type="PROSITE" id="PS51186">
    <property type="entry name" value="GNAT"/>
    <property type="match status" value="1"/>
</dbReference>
<keyword evidence="2" id="KW-0012">Acyltransferase</keyword>
<proteinExistence type="predicted"/>
<dbReference type="InterPro" id="IPR016181">
    <property type="entry name" value="Acyl_CoA_acyltransferase"/>
</dbReference>
<feature type="domain" description="N-acetyltransferase" evidence="3">
    <location>
        <begin position="10"/>
        <end position="179"/>
    </location>
</feature>
<keyword evidence="1 4" id="KW-0808">Transferase</keyword>
<dbReference type="InterPro" id="IPR000182">
    <property type="entry name" value="GNAT_dom"/>
</dbReference>
<comment type="caution">
    <text evidence="4">The sequence shown here is derived from an EMBL/GenBank/DDBJ whole genome shotgun (WGS) entry which is preliminary data.</text>
</comment>
<gene>
    <name evidence="4" type="ORF">ENE74_00645</name>
</gene>
<protein>
    <submittedName>
        <fullName evidence="4">GNAT family N-acetyltransferase</fullName>
    </submittedName>
</protein>
<keyword evidence="5" id="KW-1185">Reference proteome</keyword>
<evidence type="ECO:0000313" key="4">
    <source>
        <dbReference type="EMBL" id="RVT43184.1"/>
    </source>
</evidence>
<dbReference type="OrthoDB" id="118465at2"/>
<dbReference type="GO" id="GO:0016747">
    <property type="term" value="F:acyltransferase activity, transferring groups other than amino-acyl groups"/>
    <property type="evidence" value="ECO:0007669"/>
    <property type="project" value="InterPro"/>
</dbReference>
<dbReference type="RefSeq" id="WP_127688719.1">
    <property type="nucleotide sequence ID" value="NZ_RZUL01000001.1"/>
</dbReference>
<dbReference type="PANTHER" id="PTHR43877">
    <property type="entry name" value="AMINOALKYLPHOSPHONATE N-ACETYLTRANSFERASE-RELATED-RELATED"/>
    <property type="match status" value="1"/>
</dbReference>
<dbReference type="InterPro" id="IPR050832">
    <property type="entry name" value="Bact_Acetyltransf"/>
</dbReference>
<dbReference type="AlphaFoldDB" id="A0A437JBD2"/>
<evidence type="ECO:0000259" key="3">
    <source>
        <dbReference type="PROSITE" id="PS51186"/>
    </source>
</evidence>
<dbReference type="Gene3D" id="3.40.630.30">
    <property type="match status" value="1"/>
</dbReference>
<evidence type="ECO:0000313" key="5">
    <source>
        <dbReference type="Proteomes" id="UP000282977"/>
    </source>
</evidence>
<reference evidence="4 5" key="1">
    <citation type="submission" date="2019-01" db="EMBL/GenBank/DDBJ databases">
        <authorList>
            <person name="Chen W.-M."/>
        </authorList>
    </citation>
    <scope>NUCLEOTIDE SEQUENCE [LARGE SCALE GENOMIC DNA]</scope>
    <source>
        <strain evidence="4 5">TLA-22</strain>
    </source>
</reference>
<dbReference type="SUPFAM" id="SSF55729">
    <property type="entry name" value="Acyl-CoA N-acyltransferases (Nat)"/>
    <property type="match status" value="1"/>
</dbReference>
<dbReference type="Proteomes" id="UP000282977">
    <property type="component" value="Unassembled WGS sequence"/>
</dbReference>
<accession>A0A437JBD2</accession>
<dbReference type="CDD" id="cd04301">
    <property type="entry name" value="NAT_SF"/>
    <property type="match status" value="1"/>
</dbReference>
<dbReference type="EMBL" id="RZUL01000001">
    <property type="protein sequence ID" value="RVT43184.1"/>
    <property type="molecule type" value="Genomic_DNA"/>
</dbReference>
<dbReference type="PANTHER" id="PTHR43877:SF1">
    <property type="entry name" value="ACETYLTRANSFERASE"/>
    <property type="match status" value="1"/>
</dbReference>
<evidence type="ECO:0000256" key="1">
    <source>
        <dbReference type="ARBA" id="ARBA00022679"/>
    </source>
</evidence>
<sequence>MVVSSPAGALVHRLAVPDDLPALQELVDASIDDLQRAFLTPGQIAVSRGFMGVDTRLVADGTYFIVARGDALAGCGGWSRRETPYGHDATPGRSDRLLDPVTEPARIRAMYTHPDHARQGVGRLILSLCEAAARAEGFRTLELSSTLAGAPLYHACGFVDVARFEDGGVPLITMRKALCTDA</sequence>
<organism evidence="4 5">
    <name type="scientific">Sphingobium algorifonticola</name>
    <dbReference type="NCBI Taxonomy" id="2008318"/>
    <lineage>
        <taxon>Bacteria</taxon>
        <taxon>Pseudomonadati</taxon>
        <taxon>Pseudomonadota</taxon>
        <taxon>Alphaproteobacteria</taxon>
        <taxon>Sphingomonadales</taxon>
        <taxon>Sphingomonadaceae</taxon>
        <taxon>Sphingobium</taxon>
    </lineage>
</organism>